<comment type="caution">
    <text evidence="2">The sequence shown here is derived from an EMBL/GenBank/DDBJ whole genome shotgun (WGS) entry which is preliminary data.</text>
</comment>
<reference evidence="2 3" key="1">
    <citation type="submission" date="2024-05" db="EMBL/GenBank/DDBJ databases">
        <authorList>
            <person name="Busch G.E."/>
            <person name="Sharma I."/>
        </authorList>
    </citation>
    <scope>NUCLEOTIDE SEQUENCE [LARGE SCALE GENOMIC DNA]</scope>
    <source>
        <strain evidence="2 3">23GB23</strain>
    </source>
</reference>
<feature type="compositionally biased region" description="Basic residues" evidence="1">
    <location>
        <begin position="1"/>
        <end position="16"/>
    </location>
</feature>
<feature type="region of interest" description="Disordered" evidence="1">
    <location>
        <begin position="1"/>
        <end position="47"/>
    </location>
</feature>
<gene>
    <name evidence="2" type="ORF">ABKW32_18635</name>
</gene>
<evidence type="ECO:0000313" key="3">
    <source>
        <dbReference type="Proteomes" id="UP001471651"/>
    </source>
</evidence>
<dbReference type="RefSeq" id="WP_348578020.1">
    <property type="nucleotide sequence ID" value="NZ_JBDYKN010000032.1"/>
</dbReference>
<name>A0ABV0L5W7_9GAMM</name>
<feature type="non-terminal residue" evidence="2">
    <location>
        <position position="1"/>
    </location>
</feature>
<keyword evidence="3" id="KW-1185">Reference proteome</keyword>
<accession>A0ABV0L5W7</accession>
<evidence type="ECO:0000256" key="1">
    <source>
        <dbReference type="SAM" id="MobiDB-lite"/>
    </source>
</evidence>
<evidence type="ECO:0000313" key="2">
    <source>
        <dbReference type="EMBL" id="MEP7731469.1"/>
    </source>
</evidence>
<proteinExistence type="predicted"/>
<sequence length="76" mass="9150">PRRHPWPQTRHARRQIRPHDHRTGRPTLARARRRVTAAHVRGGQRGQLCRSQPTACLRFTRRGRRHRGRKSRCHRL</sequence>
<dbReference type="EMBL" id="JBDYKN010000032">
    <property type="protein sequence ID" value="MEP7731469.1"/>
    <property type="molecule type" value="Genomic_DNA"/>
</dbReference>
<organism evidence="2 3">
    <name type="scientific">Marinomonas primoryensis</name>
    <dbReference type="NCBI Taxonomy" id="178399"/>
    <lineage>
        <taxon>Bacteria</taxon>
        <taxon>Pseudomonadati</taxon>
        <taxon>Pseudomonadota</taxon>
        <taxon>Gammaproteobacteria</taxon>
        <taxon>Oceanospirillales</taxon>
        <taxon>Oceanospirillaceae</taxon>
        <taxon>Marinomonas</taxon>
    </lineage>
</organism>
<protein>
    <submittedName>
        <fullName evidence="2">Uncharacterized protein</fullName>
    </submittedName>
</protein>
<dbReference type="Proteomes" id="UP001471651">
    <property type="component" value="Unassembled WGS sequence"/>
</dbReference>
<feature type="compositionally biased region" description="Basic residues" evidence="1">
    <location>
        <begin position="24"/>
        <end position="36"/>
    </location>
</feature>